<dbReference type="AlphaFoldDB" id="A0A1R3JRA9"/>
<dbReference type="EMBL" id="AWWV01007224">
    <property type="protein sequence ID" value="OMO97375.1"/>
    <property type="molecule type" value="Genomic_DNA"/>
</dbReference>
<dbReference type="Gramene" id="OMO97375">
    <property type="protein sequence ID" value="OMO97375"/>
    <property type="gene ID" value="CCACVL1_04585"/>
</dbReference>
<name>A0A1R3JRA9_COCAP</name>
<reference evidence="1 2" key="1">
    <citation type="submission" date="2013-09" db="EMBL/GenBank/DDBJ databases">
        <title>Corchorus capsularis genome sequencing.</title>
        <authorList>
            <person name="Alam M."/>
            <person name="Haque M.S."/>
            <person name="Islam M.S."/>
            <person name="Emdad E.M."/>
            <person name="Islam M.M."/>
            <person name="Ahmed B."/>
            <person name="Halim A."/>
            <person name="Hossen Q.M.M."/>
            <person name="Hossain M.Z."/>
            <person name="Ahmed R."/>
            <person name="Khan M.M."/>
            <person name="Islam R."/>
            <person name="Rashid M.M."/>
            <person name="Khan S.A."/>
            <person name="Rahman M.S."/>
            <person name="Alam M."/>
        </authorList>
    </citation>
    <scope>NUCLEOTIDE SEQUENCE [LARGE SCALE GENOMIC DNA]</scope>
    <source>
        <strain evidence="2">cv. CVL-1</strain>
        <tissue evidence="1">Whole seedling</tissue>
    </source>
</reference>
<organism evidence="1 2">
    <name type="scientific">Corchorus capsularis</name>
    <name type="common">Jute</name>
    <dbReference type="NCBI Taxonomy" id="210143"/>
    <lineage>
        <taxon>Eukaryota</taxon>
        <taxon>Viridiplantae</taxon>
        <taxon>Streptophyta</taxon>
        <taxon>Embryophyta</taxon>
        <taxon>Tracheophyta</taxon>
        <taxon>Spermatophyta</taxon>
        <taxon>Magnoliopsida</taxon>
        <taxon>eudicotyledons</taxon>
        <taxon>Gunneridae</taxon>
        <taxon>Pentapetalae</taxon>
        <taxon>rosids</taxon>
        <taxon>malvids</taxon>
        <taxon>Malvales</taxon>
        <taxon>Malvaceae</taxon>
        <taxon>Grewioideae</taxon>
        <taxon>Apeibeae</taxon>
        <taxon>Corchorus</taxon>
    </lineage>
</organism>
<gene>
    <name evidence="1" type="ORF">CCACVL1_04585</name>
</gene>
<accession>A0A1R3JRA9</accession>
<evidence type="ECO:0000313" key="2">
    <source>
        <dbReference type="Proteomes" id="UP000188268"/>
    </source>
</evidence>
<proteinExistence type="predicted"/>
<dbReference type="Proteomes" id="UP000188268">
    <property type="component" value="Unassembled WGS sequence"/>
</dbReference>
<comment type="caution">
    <text evidence="1">The sequence shown here is derived from an EMBL/GenBank/DDBJ whole genome shotgun (WGS) entry which is preliminary data.</text>
</comment>
<protein>
    <submittedName>
        <fullName evidence="1">Uncharacterized protein</fullName>
    </submittedName>
</protein>
<keyword evidence="2" id="KW-1185">Reference proteome</keyword>
<sequence>MTDEVSSRMSKMIRHGKAKPTMRMENVCVGESKYLGADRRGRGVGDCVRVVGYGRSF</sequence>
<evidence type="ECO:0000313" key="1">
    <source>
        <dbReference type="EMBL" id="OMO97375.1"/>
    </source>
</evidence>